<keyword evidence="1" id="KW-1133">Transmembrane helix</keyword>
<name>A0A914CPG1_9BILA</name>
<dbReference type="InterPro" id="IPR031962">
    <property type="entry name" value="DUF4781"/>
</dbReference>
<evidence type="ECO:0000259" key="2">
    <source>
        <dbReference type="Pfam" id="PF16013"/>
    </source>
</evidence>
<evidence type="ECO:0000256" key="1">
    <source>
        <dbReference type="SAM" id="Phobius"/>
    </source>
</evidence>
<dbReference type="PANTHER" id="PTHR21115">
    <property type="entry name" value="GH06117P-RELATED"/>
    <property type="match status" value="1"/>
</dbReference>
<dbReference type="Pfam" id="PF16013">
    <property type="entry name" value="DUF4781"/>
    <property type="match status" value="1"/>
</dbReference>
<sequence length="406" mass="45319">MNDLTTENHSMIEKIDDEKLDHDIIALNWALNAEALQQDLYIKLGNRIFDEYSENEAEYLEVKIAYAKFGPPVLLGDAQFSISYEEFQTKHHYKNEKSNILNAYPMLYSKKQRKKTKETLDIILNLIKKENREAKNFNVSFIFLIYQIGLTELCGLIPIIRVLRKEGDPEDEVWYIDQEDRVYKNWKNFLQENRLPNMRICYPKNGYYSVNENGYSIFLPEKRVVLGFGLTPASKLYRKILHGLDWTSSGILIGSLGISVALALSAPISAPVLTGAVISSSIAASYGLARSGARLVDRKLHEQSINVTDPEARACWIGVGGAIFALGASSTTMLLERAIAVGKSTGASALTTLQGLNTGSLVFGAVGMANQVHSFGERLYKGQSIAAFEVFLFVLDTFLFTNSLSD</sequence>
<organism evidence="3 4">
    <name type="scientific">Acrobeloides nanus</name>
    <dbReference type="NCBI Taxonomy" id="290746"/>
    <lineage>
        <taxon>Eukaryota</taxon>
        <taxon>Metazoa</taxon>
        <taxon>Ecdysozoa</taxon>
        <taxon>Nematoda</taxon>
        <taxon>Chromadorea</taxon>
        <taxon>Rhabditida</taxon>
        <taxon>Tylenchina</taxon>
        <taxon>Cephalobomorpha</taxon>
        <taxon>Cephaloboidea</taxon>
        <taxon>Cephalobidae</taxon>
        <taxon>Acrobeloides</taxon>
    </lineage>
</organism>
<keyword evidence="3" id="KW-1185">Reference proteome</keyword>
<feature type="domain" description="DUF4781" evidence="2">
    <location>
        <begin position="157"/>
        <end position="404"/>
    </location>
</feature>
<evidence type="ECO:0000313" key="3">
    <source>
        <dbReference type="Proteomes" id="UP000887540"/>
    </source>
</evidence>
<evidence type="ECO:0000313" key="4">
    <source>
        <dbReference type="WBParaSite" id="ACRNAN_scaffold1285.g25925.t1"/>
    </source>
</evidence>
<feature type="transmembrane region" description="Helical" evidence="1">
    <location>
        <begin position="139"/>
        <end position="160"/>
    </location>
</feature>
<reference evidence="4" key="1">
    <citation type="submission" date="2022-11" db="UniProtKB">
        <authorList>
            <consortium name="WormBaseParasite"/>
        </authorList>
    </citation>
    <scope>IDENTIFICATION</scope>
</reference>
<dbReference type="PANTHER" id="PTHR21115:SF0">
    <property type="entry name" value="GH06117P-RELATED"/>
    <property type="match status" value="1"/>
</dbReference>
<protein>
    <submittedName>
        <fullName evidence="4">DUF4781 domain-containing protein</fullName>
    </submittedName>
</protein>
<keyword evidence="1" id="KW-0812">Transmembrane</keyword>
<dbReference type="Proteomes" id="UP000887540">
    <property type="component" value="Unplaced"/>
</dbReference>
<accession>A0A914CPG1</accession>
<keyword evidence="1" id="KW-0472">Membrane</keyword>
<dbReference type="AlphaFoldDB" id="A0A914CPG1"/>
<proteinExistence type="predicted"/>
<dbReference type="WBParaSite" id="ACRNAN_scaffold1285.g25925.t1">
    <property type="protein sequence ID" value="ACRNAN_scaffold1285.g25925.t1"/>
    <property type="gene ID" value="ACRNAN_scaffold1285.g25925"/>
</dbReference>